<sequence>MLQAIRRHVPQHPPPGKQYMTSVPTESMDEFWLPISRFDYSSSAKDGFFPNNSNFRSHYKEFVVHGYRSSYEAIQCKFPLADSNRVLLDWSTGFVDGMTKIMLCLCIIGFCEELEFTDEQLRDPDLRRTLDSFGLQPEALAMDFWVPGVHTRAENPRFRGKPQLEEVLCTTKDTSELFFQHAMEDFNRKVSKTAAQKAKKFAMLDIDGLVNLHDIVCLWIWLRERLQRAFPMETVAKYENLFQKGSLDNDLGTIMKCGEEFDWQRINFVLEIKGETLENFVSQAQCSTKNAMERSLEAAFQAWQQQLISDQAVFQNELILSERETVKARAALVKSLEDDDEVKKDEGSESGQDTMKAEEADVRDVKYQFEKEFSLKDRGLKVRDLTFAFDPVANGSDFVRRTLAALSPTGNPLGSAGATMLIDLHAYDGSPGIASLEVRVTLDVYCWNLCEEMAENRKVFCGSVVLGTSPDTIVSRLANKIYADCRAKKLSISQFPDYEPTIQALKSGGNRVDPNTYKVCVPQGGKLLVLQSLAQKWVDQESTSTRASELIAGHNEKFNDSGEYWACERHKVSINSCAELCANGEAADVMRDATGRWVSFVVSGQSLLLVERKTVPDHLAALSSLDRVASLDEILLELQDAGEVKVDVSHHKRVDSEWASAKPLVFVLDPVKDPSVKAEDKPKKRKAEKSKAPSVNLKNYGARLDMGKVKASSKLTLAWRARFDGCQTWLNTD</sequence>
<feature type="region of interest" description="Disordered" evidence="1">
    <location>
        <begin position="338"/>
        <end position="357"/>
    </location>
</feature>
<gene>
    <name evidence="2" type="ORF">C1SCF055_LOCUS10463</name>
</gene>
<dbReference type="Proteomes" id="UP001152797">
    <property type="component" value="Unassembled WGS sequence"/>
</dbReference>
<dbReference type="EMBL" id="CAMXCT010000750">
    <property type="protein sequence ID" value="CAI3982799.1"/>
    <property type="molecule type" value="Genomic_DNA"/>
</dbReference>
<reference evidence="2" key="1">
    <citation type="submission" date="2022-10" db="EMBL/GenBank/DDBJ databases">
        <authorList>
            <person name="Chen Y."/>
            <person name="Dougan E. K."/>
            <person name="Chan C."/>
            <person name="Rhodes N."/>
            <person name="Thang M."/>
        </authorList>
    </citation>
    <scope>NUCLEOTIDE SEQUENCE</scope>
</reference>
<dbReference type="EMBL" id="CAMXCT030000750">
    <property type="protein sequence ID" value="CAL4770111.1"/>
    <property type="molecule type" value="Genomic_DNA"/>
</dbReference>
<name>A0A9P1C0E7_9DINO</name>
<evidence type="ECO:0000313" key="4">
    <source>
        <dbReference type="Proteomes" id="UP001152797"/>
    </source>
</evidence>
<comment type="caution">
    <text evidence="2">The sequence shown here is derived from an EMBL/GenBank/DDBJ whole genome shotgun (WGS) entry which is preliminary data.</text>
</comment>
<organism evidence="2">
    <name type="scientific">Cladocopium goreaui</name>
    <dbReference type="NCBI Taxonomy" id="2562237"/>
    <lineage>
        <taxon>Eukaryota</taxon>
        <taxon>Sar</taxon>
        <taxon>Alveolata</taxon>
        <taxon>Dinophyceae</taxon>
        <taxon>Suessiales</taxon>
        <taxon>Symbiodiniaceae</taxon>
        <taxon>Cladocopium</taxon>
    </lineage>
</organism>
<keyword evidence="4" id="KW-1185">Reference proteome</keyword>
<dbReference type="EMBL" id="CAMXCT020000750">
    <property type="protein sequence ID" value="CAL1136174.1"/>
    <property type="molecule type" value="Genomic_DNA"/>
</dbReference>
<evidence type="ECO:0000313" key="2">
    <source>
        <dbReference type="EMBL" id="CAI3982799.1"/>
    </source>
</evidence>
<reference evidence="3 4" key="2">
    <citation type="submission" date="2024-05" db="EMBL/GenBank/DDBJ databases">
        <authorList>
            <person name="Chen Y."/>
            <person name="Shah S."/>
            <person name="Dougan E. K."/>
            <person name="Thang M."/>
            <person name="Chan C."/>
        </authorList>
    </citation>
    <scope>NUCLEOTIDE SEQUENCE [LARGE SCALE GENOMIC DNA]</scope>
</reference>
<evidence type="ECO:0000256" key="1">
    <source>
        <dbReference type="SAM" id="MobiDB-lite"/>
    </source>
</evidence>
<accession>A0A9P1C0E7</accession>
<dbReference type="AlphaFoldDB" id="A0A9P1C0E7"/>
<protein>
    <submittedName>
        <fullName evidence="2">Uncharacterized protein</fullName>
    </submittedName>
</protein>
<evidence type="ECO:0000313" key="3">
    <source>
        <dbReference type="EMBL" id="CAL4770111.1"/>
    </source>
</evidence>
<proteinExistence type="predicted"/>